<accession>A0A3Q2XXB4</accession>
<dbReference type="KEGG" id="hcq:109518842"/>
<dbReference type="InterPro" id="IPR013783">
    <property type="entry name" value="Ig-like_fold"/>
</dbReference>
<reference evidence="4" key="1">
    <citation type="submission" date="2025-08" db="UniProtKB">
        <authorList>
            <consortium name="Ensembl"/>
        </authorList>
    </citation>
    <scope>IDENTIFICATION</scope>
</reference>
<dbReference type="AlphaFoldDB" id="A0A3Q2XXB4"/>
<protein>
    <submittedName>
        <fullName evidence="4">Interleukin-20 receptor subunit beta-like</fullName>
    </submittedName>
</protein>
<reference evidence="4" key="2">
    <citation type="submission" date="2025-09" db="UniProtKB">
        <authorList>
            <consortium name="Ensembl"/>
        </authorList>
    </citation>
    <scope>IDENTIFICATION</scope>
</reference>
<dbReference type="CDD" id="cd00063">
    <property type="entry name" value="FN3"/>
    <property type="match status" value="1"/>
</dbReference>
<dbReference type="STRING" id="109280.ENSHCOP00000009713"/>
<dbReference type="Ensembl" id="ENSHCOT00000015905.1">
    <property type="protein sequence ID" value="ENSHCOP00000009713.1"/>
    <property type="gene ID" value="ENSHCOG00000012192.1"/>
</dbReference>
<evidence type="ECO:0000259" key="3">
    <source>
        <dbReference type="PROSITE" id="PS50853"/>
    </source>
</evidence>
<dbReference type="OrthoDB" id="8704831at2759"/>
<dbReference type="SUPFAM" id="SSF49265">
    <property type="entry name" value="Fibronectin type III"/>
    <property type="match status" value="2"/>
</dbReference>
<evidence type="ECO:0000313" key="5">
    <source>
        <dbReference type="Proteomes" id="UP000264820"/>
    </source>
</evidence>
<proteinExistence type="predicted"/>
<evidence type="ECO:0000313" key="4">
    <source>
        <dbReference type="Ensembl" id="ENSHCOP00000009713.1"/>
    </source>
</evidence>
<evidence type="ECO:0000256" key="2">
    <source>
        <dbReference type="SAM" id="SignalP"/>
    </source>
</evidence>
<dbReference type="PANTHER" id="PTHR20859">
    <property type="entry name" value="INTERFERON/INTERLEUKIN RECEPTOR"/>
    <property type="match status" value="1"/>
</dbReference>
<sequence>MKTTTIFSTLLIQVHLVCYGWSALPPPGHVTMDSVNMKHVLKWRPPPAPCSTPLLYSVQFQGEFELTVMDGIWVDSPECQDMTRTHCDQTLDLGSDSDYNIRVRARCASQTSEWAQLSPPFNRRDTLLTVPLMTVSAVGDALLVSFEQALLTASIEVEVWKHGNAPGQGRVFAVPAAEKLLHVADLQDRSLYCVRARVLMKEQLLSQDTQEQCVHVSGPHAPWKSPTTAVLTLLLMVGVAFSAVWCVVQCRTRRSCRNFQKEPLPHSLLHEGAAPIMPDELKEEVCIDVRVVSKDQRLQPGHNAHG</sequence>
<dbReference type="InterPro" id="IPR050650">
    <property type="entry name" value="Type-II_Cytokine-TF_Rcpt"/>
</dbReference>
<dbReference type="Proteomes" id="UP000264820">
    <property type="component" value="Unplaced"/>
</dbReference>
<feature type="transmembrane region" description="Helical" evidence="1">
    <location>
        <begin position="229"/>
        <end position="248"/>
    </location>
</feature>
<dbReference type="PROSITE" id="PS50853">
    <property type="entry name" value="FN3"/>
    <property type="match status" value="1"/>
</dbReference>
<evidence type="ECO:0000256" key="1">
    <source>
        <dbReference type="SAM" id="Phobius"/>
    </source>
</evidence>
<dbReference type="OMA" id="QGEYERY"/>
<dbReference type="PANTHER" id="PTHR20859:SF48">
    <property type="entry name" value="INTERLEUKIN-20 RECEPTOR SUBUNIT BETA"/>
    <property type="match status" value="1"/>
</dbReference>
<keyword evidence="2" id="KW-0732">Signal</keyword>
<dbReference type="InterPro" id="IPR036116">
    <property type="entry name" value="FN3_sf"/>
</dbReference>
<dbReference type="GO" id="GO:0005886">
    <property type="term" value="C:plasma membrane"/>
    <property type="evidence" value="ECO:0007669"/>
    <property type="project" value="TreeGrafter"/>
</dbReference>
<dbReference type="RefSeq" id="XP_019730511.1">
    <property type="nucleotide sequence ID" value="XM_019874952.1"/>
</dbReference>
<feature type="chain" id="PRO_5018755999" evidence="2">
    <location>
        <begin position="23"/>
        <end position="306"/>
    </location>
</feature>
<keyword evidence="1" id="KW-1133">Transmembrane helix</keyword>
<dbReference type="GeneTree" id="ENSGT00510000048354"/>
<feature type="domain" description="Fibronectin type-III" evidence="3">
    <location>
        <begin position="26"/>
        <end position="126"/>
    </location>
</feature>
<dbReference type="Pfam" id="PF01108">
    <property type="entry name" value="Tissue_fac"/>
    <property type="match status" value="1"/>
</dbReference>
<name>A0A3Q2XXB4_HIPCM</name>
<keyword evidence="5" id="KW-1185">Reference proteome</keyword>
<feature type="signal peptide" evidence="2">
    <location>
        <begin position="1"/>
        <end position="22"/>
    </location>
</feature>
<dbReference type="InterPro" id="IPR003961">
    <property type="entry name" value="FN3_dom"/>
</dbReference>
<dbReference type="CTD" id="100174902"/>
<keyword evidence="1" id="KW-0812">Transmembrane</keyword>
<organism evidence="4 5">
    <name type="scientific">Hippocampus comes</name>
    <name type="common">Tiger tail seahorse</name>
    <dbReference type="NCBI Taxonomy" id="109280"/>
    <lineage>
        <taxon>Eukaryota</taxon>
        <taxon>Metazoa</taxon>
        <taxon>Chordata</taxon>
        <taxon>Craniata</taxon>
        <taxon>Vertebrata</taxon>
        <taxon>Euteleostomi</taxon>
        <taxon>Actinopterygii</taxon>
        <taxon>Neopterygii</taxon>
        <taxon>Teleostei</taxon>
        <taxon>Neoteleostei</taxon>
        <taxon>Acanthomorphata</taxon>
        <taxon>Syngnathiaria</taxon>
        <taxon>Syngnathiformes</taxon>
        <taxon>Syngnathoidei</taxon>
        <taxon>Syngnathidae</taxon>
        <taxon>Hippocampus</taxon>
    </lineage>
</organism>
<dbReference type="GO" id="GO:0004896">
    <property type="term" value="F:cytokine receptor activity"/>
    <property type="evidence" value="ECO:0007669"/>
    <property type="project" value="TreeGrafter"/>
</dbReference>
<dbReference type="GO" id="GO:0042015">
    <property type="term" value="F:interleukin-20 binding"/>
    <property type="evidence" value="ECO:0007669"/>
    <property type="project" value="TreeGrafter"/>
</dbReference>
<dbReference type="Gene3D" id="2.60.40.10">
    <property type="entry name" value="Immunoglobulins"/>
    <property type="match status" value="2"/>
</dbReference>
<keyword evidence="1" id="KW-0472">Membrane</keyword>
<dbReference type="GeneID" id="109518842"/>